<comment type="caution">
    <text evidence="1">The sequence shown here is derived from an EMBL/GenBank/DDBJ whole genome shotgun (WGS) entry which is preliminary data.</text>
</comment>
<keyword evidence="2" id="KW-1185">Reference proteome</keyword>
<evidence type="ECO:0000313" key="1">
    <source>
        <dbReference type="EMBL" id="GFH49977.1"/>
    </source>
</evidence>
<protein>
    <recommendedName>
        <fullName evidence="3">F-box domain-containing protein</fullName>
    </recommendedName>
</protein>
<sequence>MDEQNLPESKRQRLAVSKNEQAKVIQMKSSGGVLALPSGVLSNCFSFLGACSHYYFLASVCKDFKVAVDELYQGNCNTSIESIITSMSTIRHVQEIVRFEDEYYGDDMDYRMYCMIKEAIYKYDRPDLLEFIGINKYTYYMGSKSESEETLEVIAAAAENNSTEIMRSIITHEAKVIEQCVKKPVWGWYDIKRILSKSSAACDPEMICQMVERGGGIRCCIDCMFFDTHRH</sequence>
<gene>
    <name evidence="1" type="ORF">CTEN210_06453</name>
</gene>
<evidence type="ECO:0000313" key="2">
    <source>
        <dbReference type="Proteomes" id="UP001054902"/>
    </source>
</evidence>
<name>A0AAD3CPV7_9STRA</name>
<dbReference type="Proteomes" id="UP001054902">
    <property type="component" value="Unassembled WGS sequence"/>
</dbReference>
<reference evidence="1 2" key="1">
    <citation type="journal article" date="2021" name="Sci. Rep.">
        <title>The genome of the diatom Chaetoceros tenuissimus carries an ancient integrated fragment of an extant virus.</title>
        <authorList>
            <person name="Hongo Y."/>
            <person name="Kimura K."/>
            <person name="Takaki Y."/>
            <person name="Yoshida Y."/>
            <person name="Baba S."/>
            <person name="Kobayashi G."/>
            <person name="Nagasaki K."/>
            <person name="Hano T."/>
            <person name="Tomaru Y."/>
        </authorList>
    </citation>
    <scope>NUCLEOTIDE SEQUENCE [LARGE SCALE GENOMIC DNA]</scope>
    <source>
        <strain evidence="1 2">NIES-3715</strain>
    </source>
</reference>
<organism evidence="1 2">
    <name type="scientific">Chaetoceros tenuissimus</name>
    <dbReference type="NCBI Taxonomy" id="426638"/>
    <lineage>
        <taxon>Eukaryota</taxon>
        <taxon>Sar</taxon>
        <taxon>Stramenopiles</taxon>
        <taxon>Ochrophyta</taxon>
        <taxon>Bacillariophyta</taxon>
        <taxon>Coscinodiscophyceae</taxon>
        <taxon>Chaetocerotophycidae</taxon>
        <taxon>Chaetocerotales</taxon>
        <taxon>Chaetocerotaceae</taxon>
        <taxon>Chaetoceros</taxon>
    </lineage>
</organism>
<dbReference type="AlphaFoldDB" id="A0AAD3CPV7"/>
<proteinExistence type="predicted"/>
<dbReference type="EMBL" id="BLLK01000038">
    <property type="protein sequence ID" value="GFH49977.1"/>
    <property type="molecule type" value="Genomic_DNA"/>
</dbReference>
<accession>A0AAD3CPV7</accession>
<evidence type="ECO:0008006" key="3">
    <source>
        <dbReference type="Google" id="ProtNLM"/>
    </source>
</evidence>